<comment type="caution">
    <text evidence="2">The sequence shown here is derived from an EMBL/GenBank/DDBJ whole genome shotgun (WGS) entry which is preliminary data.</text>
</comment>
<reference evidence="2" key="1">
    <citation type="journal article" date="2023" name="Plant J.">
        <title>Genome sequences and population genomics provide insights into the demographic history, inbreeding, and mutation load of two 'living fossil' tree species of Dipteronia.</title>
        <authorList>
            <person name="Feng Y."/>
            <person name="Comes H.P."/>
            <person name="Chen J."/>
            <person name="Zhu S."/>
            <person name="Lu R."/>
            <person name="Zhang X."/>
            <person name="Li P."/>
            <person name="Qiu J."/>
            <person name="Olsen K.M."/>
            <person name="Qiu Y."/>
        </authorList>
    </citation>
    <scope>NUCLEOTIDE SEQUENCE</scope>
    <source>
        <strain evidence="2">NBL</strain>
    </source>
</reference>
<keyword evidence="3" id="KW-1185">Reference proteome</keyword>
<name>A0AAE0E8B3_9ROSI</name>
<gene>
    <name evidence="2" type="ORF">Dsin_012843</name>
</gene>
<feature type="compositionally biased region" description="Acidic residues" evidence="1">
    <location>
        <begin position="61"/>
        <end position="75"/>
    </location>
</feature>
<feature type="compositionally biased region" description="Basic and acidic residues" evidence="1">
    <location>
        <begin position="25"/>
        <end position="36"/>
    </location>
</feature>
<proteinExistence type="predicted"/>
<feature type="region of interest" description="Disordered" evidence="1">
    <location>
        <begin position="15"/>
        <end position="79"/>
    </location>
</feature>
<evidence type="ECO:0000256" key="1">
    <source>
        <dbReference type="SAM" id="MobiDB-lite"/>
    </source>
</evidence>
<sequence>MFEDHKLDTIVFELENGSFPNPLGDEQHEEPNEEPKVLAQDGGYQPLGWHDLEAEMLNYDGDSEKDDDKDDEEGEDSKVEGIHDNYVQYLIVDEDATYGNDDIIKECMDLFEGYQSKYDNEYFSDSELEPEKVKIAKLKKGKPFKKMVGDEIKFHVGDGFPWRAHGSRMIDRMMFMIKTLADEHECHRVYNNKESKVKLIAYKFEIFIKSNPSVTVKVIGDLLRENYKVSVDVQRLYKAKKIALAGLT</sequence>
<dbReference type="PANTHER" id="PTHR31973:SF187">
    <property type="entry name" value="MUTATOR TRANSPOSASE MUDRA PROTEIN"/>
    <property type="match status" value="1"/>
</dbReference>
<dbReference type="AlphaFoldDB" id="A0AAE0E8B3"/>
<evidence type="ECO:0000313" key="2">
    <source>
        <dbReference type="EMBL" id="KAK3218873.1"/>
    </source>
</evidence>
<organism evidence="2 3">
    <name type="scientific">Dipteronia sinensis</name>
    <dbReference type="NCBI Taxonomy" id="43782"/>
    <lineage>
        <taxon>Eukaryota</taxon>
        <taxon>Viridiplantae</taxon>
        <taxon>Streptophyta</taxon>
        <taxon>Embryophyta</taxon>
        <taxon>Tracheophyta</taxon>
        <taxon>Spermatophyta</taxon>
        <taxon>Magnoliopsida</taxon>
        <taxon>eudicotyledons</taxon>
        <taxon>Gunneridae</taxon>
        <taxon>Pentapetalae</taxon>
        <taxon>rosids</taxon>
        <taxon>malvids</taxon>
        <taxon>Sapindales</taxon>
        <taxon>Sapindaceae</taxon>
        <taxon>Hippocastanoideae</taxon>
        <taxon>Acereae</taxon>
        <taxon>Dipteronia</taxon>
    </lineage>
</organism>
<dbReference type="Proteomes" id="UP001281410">
    <property type="component" value="Unassembled WGS sequence"/>
</dbReference>
<protein>
    <submittedName>
        <fullName evidence="2">Uncharacterized protein</fullName>
    </submittedName>
</protein>
<dbReference type="PANTHER" id="PTHR31973">
    <property type="entry name" value="POLYPROTEIN, PUTATIVE-RELATED"/>
    <property type="match status" value="1"/>
</dbReference>
<dbReference type="EMBL" id="JANJYJ010000004">
    <property type="protein sequence ID" value="KAK3218873.1"/>
    <property type="molecule type" value="Genomic_DNA"/>
</dbReference>
<evidence type="ECO:0000313" key="3">
    <source>
        <dbReference type="Proteomes" id="UP001281410"/>
    </source>
</evidence>
<accession>A0AAE0E8B3</accession>